<accession>A0ABR4R1V1</accession>
<keyword evidence="7" id="KW-0540">Nuclease</keyword>
<dbReference type="PANTHER" id="PTHR38103:SF1">
    <property type="entry name" value="RECOMBINATION-ASSOCIATED PROTEIN RDGC"/>
    <property type="match status" value="1"/>
</dbReference>
<keyword evidence="5 6" id="KW-0233">DNA recombination</keyword>
<keyword evidence="4 6" id="KW-0963">Cytoplasm</keyword>
<comment type="subcellular location">
    <subcellularLocation>
        <location evidence="1 6">Cytoplasm</location>
        <location evidence="1 6">Nucleoid</location>
    </subcellularLocation>
</comment>
<dbReference type="EMBL" id="JHEM01000010">
    <property type="protein sequence ID" value="KCB24729.1"/>
    <property type="molecule type" value="Genomic_DNA"/>
</dbReference>
<dbReference type="NCBIfam" id="NF001464">
    <property type="entry name" value="PRK00321.1-5"/>
    <property type="match status" value="1"/>
</dbReference>
<dbReference type="Pfam" id="PF04381">
    <property type="entry name" value="RdgC"/>
    <property type="match status" value="1"/>
</dbReference>
<dbReference type="PANTHER" id="PTHR38103">
    <property type="entry name" value="RECOMBINATION-ASSOCIATED PROTEIN RDGC"/>
    <property type="match status" value="1"/>
</dbReference>
<keyword evidence="8" id="KW-1185">Reference proteome</keyword>
<dbReference type="GO" id="GO:0004527">
    <property type="term" value="F:exonuclease activity"/>
    <property type="evidence" value="ECO:0007669"/>
    <property type="project" value="UniProtKB-KW"/>
</dbReference>
<dbReference type="HAMAP" id="MF_00194">
    <property type="entry name" value="RdgC"/>
    <property type="match status" value="1"/>
</dbReference>
<evidence type="ECO:0000256" key="1">
    <source>
        <dbReference type="ARBA" id="ARBA00004453"/>
    </source>
</evidence>
<keyword evidence="7" id="KW-0269">Exonuclease</keyword>
<evidence type="ECO:0000313" key="8">
    <source>
        <dbReference type="Proteomes" id="UP000025748"/>
    </source>
</evidence>
<reference evidence="7 8" key="1">
    <citation type="submission" date="2014-03" db="EMBL/GenBank/DDBJ databases">
        <title>Genome sequence of Bordetella hinzii.</title>
        <authorList>
            <person name="Register K."/>
            <person name="Harvill E."/>
            <person name="Goodfield L.L."/>
            <person name="Ivanov Y.V."/>
            <person name="Meyer J.A."/>
            <person name="Muse S.J."/>
            <person name="Jacobs N."/>
            <person name="Bendor L."/>
            <person name="Smallridge W.E."/>
            <person name="Brinkac L.M."/>
            <person name="Sanka R."/>
            <person name="Kim M."/>
            <person name="Losada L."/>
        </authorList>
    </citation>
    <scope>NUCLEOTIDE SEQUENCE [LARGE SCALE GENOMIC DNA]</scope>
    <source>
        <strain evidence="7 8">OH87 BAL007II</strain>
    </source>
</reference>
<protein>
    <recommendedName>
        <fullName evidence="3 6">Recombination-associated protein RdgC</fullName>
    </recommendedName>
</protein>
<comment type="function">
    <text evidence="6">May be involved in recombination.</text>
</comment>
<evidence type="ECO:0000313" key="7">
    <source>
        <dbReference type="EMBL" id="KCB24729.1"/>
    </source>
</evidence>
<name>A0ABR4R1V1_9BORD</name>
<evidence type="ECO:0000256" key="6">
    <source>
        <dbReference type="HAMAP-Rule" id="MF_00194"/>
    </source>
</evidence>
<proteinExistence type="inferred from homology"/>
<evidence type="ECO:0000256" key="3">
    <source>
        <dbReference type="ARBA" id="ARBA00022296"/>
    </source>
</evidence>
<dbReference type="InterPro" id="IPR007476">
    <property type="entry name" value="RdgC"/>
</dbReference>
<comment type="similarity">
    <text evidence="2 6">Belongs to the RdgC family.</text>
</comment>
<gene>
    <name evidence="6" type="primary">rdgC</name>
    <name evidence="7" type="ORF">L544_0988</name>
</gene>
<dbReference type="NCBIfam" id="NF001463">
    <property type="entry name" value="PRK00321.1-4"/>
    <property type="match status" value="1"/>
</dbReference>
<keyword evidence="7" id="KW-0378">Hydrolase</keyword>
<comment type="caution">
    <text evidence="7">The sequence shown here is derived from an EMBL/GenBank/DDBJ whole genome shotgun (WGS) entry which is preliminary data.</text>
</comment>
<sequence>MELAARIESTLLPDAMWFKNLKIYRLSAPWTLTGEQLEESLARHAYQSGNNLEMQSLGWISPRENASLAHSVNGQILLSLRAEKKLLPTTVVNQVARARAQEIEEQQGYKPGRKQMKEIKERVTDELLPRAFSIYRDTRVWIDTVNHWLVIDAAASAKADEVIGMLVKTVDPLPLENLYVAQSPAAAMTGWLAADEAPANFSIDQDTELRASGESRAAIRYVKHSIDADDVRRHIQSGKQCTRLAMTWADRVSFVLTESMDIKRVAPLDVLKENPDSVAFNDDEKFDSDMALMTGELAKMLAELVEALGGEKRD</sequence>
<evidence type="ECO:0000256" key="5">
    <source>
        <dbReference type="ARBA" id="ARBA00023172"/>
    </source>
</evidence>
<dbReference type="Proteomes" id="UP000025748">
    <property type="component" value="Unassembled WGS sequence"/>
</dbReference>
<evidence type="ECO:0000256" key="4">
    <source>
        <dbReference type="ARBA" id="ARBA00022490"/>
    </source>
</evidence>
<organism evidence="7 8">
    <name type="scientific">Bordetella hinzii OH87 BAL007II</name>
    <dbReference type="NCBI Taxonomy" id="1331262"/>
    <lineage>
        <taxon>Bacteria</taxon>
        <taxon>Pseudomonadati</taxon>
        <taxon>Pseudomonadota</taxon>
        <taxon>Betaproteobacteria</taxon>
        <taxon>Burkholderiales</taxon>
        <taxon>Alcaligenaceae</taxon>
        <taxon>Bordetella</taxon>
    </lineage>
</organism>
<evidence type="ECO:0000256" key="2">
    <source>
        <dbReference type="ARBA" id="ARBA00008657"/>
    </source>
</evidence>